<dbReference type="PROSITE" id="PS50966">
    <property type="entry name" value="ZF_SWIM"/>
    <property type="match status" value="1"/>
</dbReference>
<dbReference type="GO" id="GO:0008270">
    <property type="term" value="F:zinc ion binding"/>
    <property type="evidence" value="ECO:0007669"/>
    <property type="project" value="UniProtKB-KW"/>
</dbReference>
<dbReference type="PANTHER" id="PTHR31973">
    <property type="entry name" value="POLYPROTEIN, PUTATIVE-RELATED"/>
    <property type="match status" value="1"/>
</dbReference>
<evidence type="ECO:0000259" key="5">
    <source>
        <dbReference type="PROSITE" id="PS50966"/>
    </source>
</evidence>
<sequence length="347" mass="39813">MVKRYPDIPPKEINSGLEKEFGLSLPYMKLWRAREQARDTIFGSVDDNYKWVPTMAAELLDRNPVSYITYTFNATDNSFQRFYVSFKVYVDGFLYGCKPLISLDACHLKSKYLGVLLSANSVDGNNGLFTIAFAVVEAESKHSWSWFLKNMVETIGSNLSTLSFISDMEKGLGEAIKEIYPEAEHRICIRHLWKNIKSPTLYSYLISLPYKWSRSQFMIGTGHATNTNNFAESFNAWIADARTKPAVDLIDLVRGKVMEQRAQRKMTSLTWQRELVPNVEEYIRDITTRKDHLVVRQASNFKAEVEGLHSRHIVDIERKHCTCGVWQLIGLPCIHAVAFIGMKEHPL</sequence>
<evidence type="ECO:0000256" key="1">
    <source>
        <dbReference type="ARBA" id="ARBA00022723"/>
    </source>
</evidence>
<proteinExistence type="predicted"/>
<dbReference type="InterPro" id="IPR018289">
    <property type="entry name" value="MULE_transposase_dom"/>
</dbReference>
<evidence type="ECO:0000313" key="6">
    <source>
        <dbReference type="EMBL" id="PKU72378.1"/>
    </source>
</evidence>
<evidence type="ECO:0000256" key="3">
    <source>
        <dbReference type="ARBA" id="ARBA00022833"/>
    </source>
</evidence>
<keyword evidence="3" id="KW-0862">Zinc</keyword>
<evidence type="ECO:0000256" key="2">
    <source>
        <dbReference type="ARBA" id="ARBA00022771"/>
    </source>
</evidence>
<gene>
    <name evidence="6" type="ORF">MA16_Dca025581</name>
</gene>
<dbReference type="InterPro" id="IPR006564">
    <property type="entry name" value="Znf_PMZ"/>
</dbReference>
<dbReference type="SMART" id="SM00575">
    <property type="entry name" value="ZnF_PMZ"/>
    <property type="match status" value="1"/>
</dbReference>
<evidence type="ECO:0000256" key="4">
    <source>
        <dbReference type="PROSITE-ProRule" id="PRU00325"/>
    </source>
</evidence>
<name>A0A2I0W9P7_9ASPA</name>
<accession>A0A2I0W9P7</accession>
<dbReference type="Pfam" id="PF04434">
    <property type="entry name" value="SWIM"/>
    <property type="match status" value="1"/>
</dbReference>
<keyword evidence="2 4" id="KW-0863">Zinc-finger</keyword>
<dbReference type="EMBL" id="KZ502839">
    <property type="protein sequence ID" value="PKU72378.1"/>
    <property type="molecule type" value="Genomic_DNA"/>
</dbReference>
<organism evidence="6 7">
    <name type="scientific">Dendrobium catenatum</name>
    <dbReference type="NCBI Taxonomy" id="906689"/>
    <lineage>
        <taxon>Eukaryota</taxon>
        <taxon>Viridiplantae</taxon>
        <taxon>Streptophyta</taxon>
        <taxon>Embryophyta</taxon>
        <taxon>Tracheophyta</taxon>
        <taxon>Spermatophyta</taxon>
        <taxon>Magnoliopsida</taxon>
        <taxon>Liliopsida</taxon>
        <taxon>Asparagales</taxon>
        <taxon>Orchidaceae</taxon>
        <taxon>Epidendroideae</taxon>
        <taxon>Malaxideae</taxon>
        <taxon>Dendrobiinae</taxon>
        <taxon>Dendrobium</taxon>
    </lineage>
</organism>
<keyword evidence="7" id="KW-1185">Reference proteome</keyword>
<dbReference type="AlphaFoldDB" id="A0A2I0W9P7"/>
<dbReference type="InterPro" id="IPR007527">
    <property type="entry name" value="Znf_SWIM"/>
</dbReference>
<dbReference type="Proteomes" id="UP000233837">
    <property type="component" value="Unassembled WGS sequence"/>
</dbReference>
<feature type="domain" description="SWIM-type" evidence="5">
    <location>
        <begin position="312"/>
        <end position="344"/>
    </location>
</feature>
<protein>
    <recommendedName>
        <fullName evidence="5">SWIM-type domain-containing protein</fullName>
    </recommendedName>
</protein>
<evidence type="ECO:0000313" key="7">
    <source>
        <dbReference type="Proteomes" id="UP000233837"/>
    </source>
</evidence>
<reference evidence="6 7" key="2">
    <citation type="journal article" date="2017" name="Nature">
        <title>The Apostasia genome and the evolution of orchids.</title>
        <authorList>
            <person name="Zhang G.Q."/>
            <person name="Liu K.W."/>
            <person name="Li Z."/>
            <person name="Lohaus R."/>
            <person name="Hsiao Y.Y."/>
            <person name="Niu S.C."/>
            <person name="Wang J.Y."/>
            <person name="Lin Y.C."/>
            <person name="Xu Q."/>
            <person name="Chen L.J."/>
            <person name="Yoshida K."/>
            <person name="Fujiwara S."/>
            <person name="Wang Z.W."/>
            <person name="Zhang Y.Q."/>
            <person name="Mitsuda N."/>
            <person name="Wang M."/>
            <person name="Liu G.H."/>
            <person name="Pecoraro L."/>
            <person name="Huang H.X."/>
            <person name="Xiao X.J."/>
            <person name="Lin M."/>
            <person name="Wu X.Y."/>
            <person name="Wu W.L."/>
            <person name="Chen Y.Y."/>
            <person name="Chang S.B."/>
            <person name="Sakamoto S."/>
            <person name="Ohme-Takagi M."/>
            <person name="Yagi M."/>
            <person name="Zeng S.J."/>
            <person name="Shen C.Y."/>
            <person name="Yeh C.M."/>
            <person name="Luo Y.B."/>
            <person name="Tsai W.C."/>
            <person name="Van de Peer Y."/>
            <person name="Liu Z.J."/>
        </authorList>
    </citation>
    <scope>NUCLEOTIDE SEQUENCE [LARGE SCALE GENOMIC DNA]</scope>
    <source>
        <tissue evidence="6">The whole plant</tissue>
    </source>
</reference>
<dbReference type="PANTHER" id="PTHR31973:SF188">
    <property type="entry name" value="POLYPROTEIN, PUTATIVE-RELATED"/>
    <property type="match status" value="1"/>
</dbReference>
<keyword evidence="1" id="KW-0479">Metal-binding</keyword>
<dbReference type="Pfam" id="PF10551">
    <property type="entry name" value="MULE"/>
    <property type="match status" value="1"/>
</dbReference>
<reference evidence="6 7" key="1">
    <citation type="journal article" date="2016" name="Sci. Rep.">
        <title>The Dendrobium catenatum Lindl. genome sequence provides insights into polysaccharide synthase, floral development and adaptive evolution.</title>
        <authorList>
            <person name="Zhang G.Q."/>
            <person name="Xu Q."/>
            <person name="Bian C."/>
            <person name="Tsai W.C."/>
            <person name="Yeh C.M."/>
            <person name="Liu K.W."/>
            <person name="Yoshida K."/>
            <person name="Zhang L.S."/>
            <person name="Chang S.B."/>
            <person name="Chen F."/>
            <person name="Shi Y."/>
            <person name="Su Y.Y."/>
            <person name="Zhang Y.Q."/>
            <person name="Chen L.J."/>
            <person name="Yin Y."/>
            <person name="Lin M."/>
            <person name="Huang H."/>
            <person name="Deng H."/>
            <person name="Wang Z.W."/>
            <person name="Zhu S.L."/>
            <person name="Zhao X."/>
            <person name="Deng C."/>
            <person name="Niu S.C."/>
            <person name="Huang J."/>
            <person name="Wang M."/>
            <person name="Liu G.H."/>
            <person name="Yang H.J."/>
            <person name="Xiao X.J."/>
            <person name="Hsiao Y.Y."/>
            <person name="Wu W.L."/>
            <person name="Chen Y.Y."/>
            <person name="Mitsuda N."/>
            <person name="Ohme-Takagi M."/>
            <person name="Luo Y.B."/>
            <person name="Van de Peer Y."/>
            <person name="Liu Z.J."/>
        </authorList>
    </citation>
    <scope>NUCLEOTIDE SEQUENCE [LARGE SCALE GENOMIC DNA]</scope>
    <source>
        <tissue evidence="6">The whole plant</tissue>
    </source>
</reference>